<dbReference type="EMBL" id="LGUF01000007">
    <property type="protein sequence ID" value="KON88043.1"/>
    <property type="molecule type" value="Genomic_DNA"/>
</dbReference>
<comment type="caution">
    <text evidence="2">The sequence shown here is derived from an EMBL/GenBank/DDBJ whole genome shotgun (WGS) entry which is preliminary data.</text>
</comment>
<dbReference type="AlphaFoldDB" id="A0A0M0GE63"/>
<dbReference type="OrthoDB" id="2440830at2"/>
<organism evidence="2 3">
    <name type="scientific">Sporosarcina globispora</name>
    <name type="common">Bacillus globisporus</name>
    <dbReference type="NCBI Taxonomy" id="1459"/>
    <lineage>
        <taxon>Bacteria</taxon>
        <taxon>Bacillati</taxon>
        <taxon>Bacillota</taxon>
        <taxon>Bacilli</taxon>
        <taxon>Bacillales</taxon>
        <taxon>Caryophanaceae</taxon>
        <taxon>Sporosarcina</taxon>
    </lineage>
</organism>
<reference evidence="3" key="1">
    <citation type="submission" date="2015-07" db="EMBL/GenBank/DDBJ databases">
        <title>Fjat-10036 dsm4.</title>
        <authorList>
            <person name="Liu B."/>
            <person name="Wang J."/>
            <person name="Zhu Y."/>
            <person name="Liu G."/>
            <person name="Chen Q."/>
            <person name="Chen Z."/>
            <person name="Lan J."/>
            <person name="Che J."/>
            <person name="Ge C."/>
            <person name="Shi H."/>
            <person name="Pan Z."/>
            <person name="Liu X."/>
        </authorList>
    </citation>
    <scope>NUCLEOTIDE SEQUENCE [LARGE SCALE GENOMIC DNA]</scope>
    <source>
        <strain evidence="3">DSM 4</strain>
    </source>
</reference>
<dbReference type="Proteomes" id="UP000037109">
    <property type="component" value="Unassembled WGS sequence"/>
</dbReference>
<dbReference type="RefSeq" id="WP_053435411.1">
    <property type="nucleotide sequence ID" value="NZ_LGUF01000007.1"/>
</dbReference>
<gene>
    <name evidence="2" type="ORF">AF332_15295</name>
</gene>
<evidence type="ECO:0000313" key="2">
    <source>
        <dbReference type="EMBL" id="KON88043.1"/>
    </source>
</evidence>
<sequence>MIAVAGILIVVAFIIAIDARPLWRKKQKKELWVFSILMVFGTALCLIYALDINLPNPLDWLTAIYKPLSDMMNNFLK</sequence>
<keyword evidence="1" id="KW-0472">Membrane</keyword>
<proteinExistence type="predicted"/>
<evidence type="ECO:0000313" key="3">
    <source>
        <dbReference type="Proteomes" id="UP000037109"/>
    </source>
</evidence>
<accession>A0A0M0GE63</accession>
<evidence type="ECO:0000256" key="1">
    <source>
        <dbReference type="SAM" id="Phobius"/>
    </source>
</evidence>
<name>A0A0M0GE63_SPOGL</name>
<protein>
    <submittedName>
        <fullName evidence="2">Uncharacterized protein</fullName>
    </submittedName>
</protein>
<feature type="transmembrane region" description="Helical" evidence="1">
    <location>
        <begin position="30"/>
        <end position="50"/>
    </location>
</feature>
<keyword evidence="1" id="KW-1133">Transmembrane helix</keyword>
<feature type="transmembrane region" description="Helical" evidence="1">
    <location>
        <begin position="6"/>
        <end position="23"/>
    </location>
</feature>
<keyword evidence="1" id="KW-0812">Transmembrane</keyword>
<dbReference type="PATRIC" id="fig|1459.3.peg.3316"/>
<keyword evidence="3" id="KW-1185">Reference proteome</keyword>